<accession>A0ABD0UGZ3</accession>
<dbReference type="EMBL" id="JANQDX010000016">
    <property type="protein sequence ID" value="KAL0909638.1"/>
    <property type="molecule type" value="Genomic_DNA"/>
</dbReference>
<dbReference type="Proteomes" id="UP001552299">
    <property type="component" value="Unassembled WGS sequence"/>
</dbReference>
<proteinExistence type="predicted"/>
<evidence type="ECO:0000313" key="4">
    <source>
        <dbReference type="Proteomes" id="UP001552299"/>
    </source>
</evidence>
<sequence length="102" mass="11556">MGDPNVDHGFYYDEQGHVDILNSPFFDVSFGHDPTAEEYVERIIYQLTLALEDQLPTGRWCLVSRRPSSPNSTTSPATLIRGFLPTLVASLVVVFLFLRSYF</sequence>
<feature type="transmembrane region" description="Helical" evidence="1">
    <location>
        <begin position="79"/>
        <end position="98"/>
    </location>
</feature>
<keyword evidence="1" id="KW-1133">Transmembrane helix</keyword>
<gene>
    <name evidence="2" type="ORF">M5K25_020523</name>
    <name evidence="3" type="ORF">M5K25_020524</name>
</gene>
<dbReference type="EMBL" id="JANQDX010000016">
    <property type="protein sequence ID" value="KAL0909637.1"/>
    <property type="molecule type" value="Genomic_DNA"/>
</dbReference>
<evidence type="ECO:0000256" key="1">
    <source>
        <dbReference type="SAM" id="Phobius"/>
    </source>
</evidence>
<evidence type="ECO:0000313" key="3">
    <source>
        <dbReference type="EMBL" id="KAL0909638.1"/>
    </source>
</evidence>
<name>A0ABD0UGZ3_DENTH</name>
<organism evidence="2 4">
    <name type="scientific">Dendrobium thyrsiflorum</name>
    <name type="common">Pinecone-like raceme dendrobium</name>
    <name type="synonym">Orchid</name>
    <dbReference type="NCBI Taxonomy" id="117978"/>
    <lineage>
        <taxon>Eukaryota</taxon>
        <taxon>Viridiplantae</taxon>
        <taxon>Streptophyta</taxon>
        <taxon>Embryophyta</taxon>
        <taxon>Tracheophyta</taxon>
        <taxon>Spermatophyta</taxon>
        <taxon>Magnoliopsida</taxon>
        <taxon>Liliopsida</taxon>
        <taxon>Asparagales</taxon>
        <taxon>Orchidaceae</taxon>
        <taxon>Epidendroideae</taxon>
        <taxon>Malaxideae</taxon>
        <taxon>Dendrobiinae</taxon>
        <taxon>Dendrobium</taxon>
    </lineage>
</organism>
<evidence type="ECO:0000313" key="2">
    <source>
        <dbReference type="EMBL" id="KAL0909637.1"/>
    </source>
</evidence>
<dbReference type="AlphaFoldDB" id="A0ABD0UGZ3"/>
<comment type="caution">
    <text evidence="2">The sequence shown here is derived from an EMBL/GenBank/DDBJ whole genome shotgun (WGS) entry which is preliminary data.</text>
</comment>
<keyword evidence="4" id="KW-1185">Reference proteome</keyword>
<protein>
    <submittedName>
        <fullName evidence="2">Uncharacterized protein</fullName>
    </submittedName>
</protein>
<reference evidence="2 4" key="1">
    <citation type="journal article" date="2024" name="Plant Biotechnol. J.">
        <title>Dendrobium thyrsiflorum genome and its molecular insights into genes involved in important horticultural traits.</title>
        <authorList>
            <person name="Chen B."/>
            <person name="Wang J.Y."/>
            <person name="Zheng P.J."/>
            <person name="Li K.L."/>
            <person name="Liang Y.M."/>
            <person name="Chen X.F."/>
            <person name="Zhang C."/>
            <person name="Zhao X."/>
            <person name="He X."/>
            <person name="Zhang G.Q."/>
            <person name="Liu Z.J."/>
            <person name="Xu Q."/>
        </authorList>
    </citation>
    <scope>NUCLEOTIDE SEQUENCE [LARGE SCALE GENOMIC DNA]</scope>
    <source>
        <strain evidence="2">GZMU011</strain>
    </source>
</reference>
<keyword evidence="1" id="KW-0472">Membrane</keyword>
<keyword evidence="1" id="KW-0812">Transmembrane</keyword>